<comment type="similarity">
    <text evidence="1">Belongs to the HIBADH-related family.</text>
</comment>
<dbReference type="InterPro" id="IPR008927">
    <property type="entry name" value="6-PGluconate_DH-like_C_sf"/>
</dbReference>
<evidence type="ECO:0000256" key="3">
    <source>
        <dbReference type="ARBA" id="ARBA00023027"/>
    </source>
</evidence>
<feature type="domain" description="6-phosphogluconate dehydrogenase NADP-binding" evidence="5">
    <location>
        <begin position="9"/>
        <end position="160"/>
    </location>
</feature>
<dbReference type="Gene3D" id="1.10.1040.10">
    <property type="entry name" value="N-(1-d-carboxylethyl)-l-norvaline Dehydrogenase, domain 2"/>
    <property type="match status" value="1"/>
</dbReference>
<evidence type="ECO:0000256" key="4">
    <source>
        <dbReference type="PIRSR" id="PIRSR000103-1"/>
    </source>
</evidence>
<dbReference type="PANTHER" id="PTHR43060">
    <property type="entry name" value="3-HYDROXYISOBUTYRATE DEHYDROGENASE-LIKE 1, MITOCHONDRIAL-RELATED"/>
    <property type="match status" value="1"/>
</dbReference>
<evidence type="ECO:0000256" key="1">
    <source>
        <dbReference type="ARBA" id="ARBA00009080"/>
    </source>
</evidence>
<sequence length="291" mass="29845">MNLPQSFPVTVVGYGAMGRPMARRLAERGCDVVAVDPSSRARVQAADDGVRAVDDIASALRSAAVLVLVATGSQLLETAKSAAVHRRVDGETWVVCSTVGRQATAEAAELLAGAGADVVDAPVTGGVSGAERGELRFLAAGEPTSIAALNGLFSALGVVTAIGERPGDGQATKLVNQLCSSVHLAAAAEAIAFAVQLGLDPVRTVDAIRGGSGASWFLDERGPRMAELDTVSDVLTRLAILTKDNGLSEAEADACGADVPLLKAAKQQYARAAELGLLEADDSQLIRAYLD</sequence>
<dbReference type="RefSeq" id="WP_182543255.1">
    <property type="nucleotide sequence ID" value="NZ_JACGWZ010000001.1"/>
</dbReference>
<feature type="domain" description="3-hydroxyisobutyrate dehydrogenase-like NAD-binding" evidence="6">
    <location>
        <begin position="167"/>
        <end position="289"/>
    </location>
</feature>
<feature type="active site" evidence="4">
    <location>
        <position position="173"/>
    </location>
</feature>
<dbReference type="Pfam" id="PF14833">
    <property type="entry name" value="NAD_binding_11"/>
    <property type="match status" value="1"/>
</dbReference>
<evidence type="ECO:0000313" key="7">
    <source>
        <dbReference type="EMBL" id="MBA8824096.1"/>
    </source>
</evidence>
<dbReference type="EC" id="1.1.1.31" evidence="7"/>
<dbReference type="InterPro" id="IPR006115">
    <property type="entry name" value="6PGDH_NADP-bd"/>
</dbReference>
<dbReference type="InterPro" id="IPR015815">
    <property type="entry name" value="HIBADH-related"/>
</dbReference>
<protein>
    <submittedName>
        <fullName evidence="7">3-hydroxyisobutyrate dehydrogenase</fullName>
        <ecNumber evidence="7">1.1.1.31</ecNumber>
    </submittedName>
</protein>
<dbReference type="GO" id="GO:0050661">
    <property type="term" value="F:NADP binding"/>
    <property type="evidence" value="ECO:0007669"/>
    <property type="project" value="InterPro"/>
</dbReference>
<dbReference type="GO" id="GO:0051287">
    <property type="term" value="F:NAD binding"/>
    <property type="evidence" value="ECO:0007669"/>
    <property type="project" value="InterPro"/>
</dbReference>
<dbReference type="SUPFAM" id="SSF48179">
    <property type="entry name" value="6-phosphogluconate dehydrogenase C-terminal domain-like"/>
    <property type="match status" value="1"/>
</dbReference>
<dbReference type="GO" id="GO:0008442">
    <property type="term" value="F:3-hydroxyisobutyrate dehydrogenase activity"/>
    <property type="evidence" value="ECO:0007669"/>
    <property type="project" value="UniProtKB-EC"/>
</dbReference>
<dbReference type="InterPro" id="IPR036291">
    <property type="entry name" value="NAD(P)-bd_dom_sf"/>
</dbReference>
<dbReference type="AlphaFoldDB" id="A0A839DV09"/>
<evidence type="ECO:0000259" key="6">
    <source>
        <dbReference type="Pfam" id="PF14833"/>
    </source>
</evidence>
<gene>
    <name evidence="7" type="ORF">FHX42_001425</name>
</gene>
<dbReference type="Proteomes" id="UP000569329">
    <property type="component" value="Unassembled WGS sequence"/>
</dbReference>
<evidence type="ECO:0000259" key="5">
    <source>
        <dbReference type="Pfam" id="PF03446"/>
    </source>
</evidence>
<name>A0A839DV09_9PSEU</name>
<dbReference type="InterPro" id="IPR029154">
    <property type="entry name" value="HIBADH-like_NADP-bd"/>
</dbReference>
<accession>A0A839DV09</accession>
<dbReference type="Gene3D" id="3.40.50.720">
    <property type="entry name" value="NAD(P)-binding Rossmann-like Domain"/>
    <property type="match status" value="1"/>
</dbReference>
<dbReference type="PIRSF" id="PIRSF000103">
    <property type="entry name" value="HIBADH"/>
    <property type="match status" value="1"/>
</dbReference>
<dbReference type="Pfam" id="PF03446">
    <property type="entry name" value="NAD_binding_2"/>
    <property type="match status" value="1"/>
</dbReference>
<organism evidence="7 8">
    <name type="scientific">Halosaccharopolyspora lacisalsi</name>
    <dbReference type="NCBI Taxonomy" id="1000566"/>
    <lineage>
        <taxon>Bacteria</taxon>
        <taxon>Bacillati</taxon>
        <taxon>Actinomycetota</taxon>
        <taxon>Actinomycetes</taxon>
        <taxon>Pseudonocardiales</taxon>
        <taxon>Pseudonocardiaceae</taxon>
        <taxon>Halosaccharopolyspora</taxon>
    </lineage>
</organism>
<keyword evidence="2 7" id="KW-0560">Oxidoreductase</keyword>
<comment type="caution">
    <text evidence="7">The sequence shown here is derived from an EMBL/GenBank/DDBJ whole genome shotgun (WGS) entry which is preliminary data.</text>
</comment>
<evidence type="ECO:0000313" key="8">
    <source>
        <dbReference type="Proteomes" id="UP000569329"/>
    </source>
</evidence>
<evidence type="ECO:0000256" key="2">
    <source>
        <dbReference type="ARBA" id="ARBA00023002"/>
    </source>
</evidence>
<keyword evidence="3" id="KW-0520">NAD</keyword>
<proteinExistence type="inferred from homology"/>
<dbReference type="EMBL" id="JACGWZ010000001">
    <property type="protein sequence ID" value="MBA8824096.1"/>
    <property type="molecule type" value="Genomic_DNA"/>
</dbReference>
<dbReference type="InterPro" id="IPR013328">
    <property type="entry name" value="6PGD_dom2"/>
</dbReference>
<reference evidence="7 8" key="1">
    <citation type="submission" date="2020-07" db="EMBL/GenBank/DDBJ databases">
        <title>Sequencing the genomes of 1000 actinobacteria strains.</title>
        <authorList>
            <person name="Klenk H.-P."/>
        </authorList>
    </citation>
    <scope>NUCLEOTIDE SEQUENCE [LARGE SCALE GENOMIC DNA]</scope>
    <source>
        <strain evidence="7 8">DSM 45975</strain>
    </source>
</reference>
<dbReference type="SUPFAM" id="SSF51735">
    <property type="entry name" value="NAD(P)-binding Rossmann-fold domains"/>
    <property type="match status" value="1"/>
</dbReference>
<keyword evidence="8" id="KW-1185">Reference proteome</keyword>